<organism evidence="3 4">
    <name type="scientific">Roseibium suaedae</name>
    <dbReference type="NCBI Taxonomy" id="735517"/>
    <lineage>
        <taxon>Bacteria</taxon>
        <taxon>Pseudomonadati</taxon>
        <taxon>Pseudomonadota</taxon>
        <taxon>Alphaproteobacteria</taxon>
        <taxon>Hyphomicrobiales</taxon>
        <taxon>Stappiaceae</taxon>
        <taxon>Roseibium</taxon>
    </lineage>
</organism>
<evidence type="ECO:0000256" key="2">
    <source>
        <dbReference type="SAM" id="SignalP"/>
    </source>
</evidence>
<sequence length="80" mass="7915">MKLILSSAAAMILSGAGSALAHTGALPHVHPHAEVSGFSTVEMLFAAALALGALATIVWARTGKASGHASGKAPVKGSRK</sequence>
<dbReference type="AlphaFoldDB" id="A0A1M7MRR8"/>
<feature type="signal peptide" evidence="2">
    <location>
        <begin position="1"/>
        <end position="21"/>
    </location>
</feature>
<keyword evidence="1" id="KW-1133">Transmembrane helix</keyword>
<feature type="transmembrane region" description="Helical" evidence="1">
    <location>
        <begin position="37"/>
        <end position="60"/>
    </location>
</feature>
<dbReference type="RefSeq" id="WP_073014622.1">
    <property type="nucleotide sequence ID" value="NZ_FRBW01000004.1"/>
</dbReference>
<gene>
    <name evidence="3" type="ORF">SAMN05444272_3507</name>
</gene>
<keyword evidence="1" id="KW-0812">Transmembrane</keyword>
<name>A0A1M7MRR8_9HYPH</name>
<evidence type="ECO:0000256" key="1">
    <source>
        <dbReference type="SAM" id="Phobius"/>
    </source>
</evidence>
<reference evidence="3 4" key="1">
    <citation type="submission" date="2016-11" db="EMBL/GenBank/DDBJ databases">
        <authorList>
            <person name="Jaros S."/>
            <person name="Januszkiewicz K."/>
            <person name="Wedrychowicz H."/>
        </authorList>
    </citation>
    <scope>NUCLEOTIDE SEQUENCE [LARGE SCALE GENOMIC DNA]</scope>
    <source>
        <strain evidence="3 4">DSM 22153</strain>
    </source>
</reference>
<feature type="chain" id="PRO_5012680921" evidence="2">
    <location>
        <begin position="22"/>
        <end position="80"/>
    </location>
</feature>
<protein>
    <submittedName>
        <fullName evidence="3">Uncharacterized protein</fullName>
    </submittedName>
</protein>
<dbReference type="EMBL" id="FRBW01000004">
    <property type="protein sequence ID" value="SHM93241.1"/>
    <property type="molecule type" value="Genomic_DNA"/>
</dbReference>
<evidence type="ECO:0000313" key="4">
    <source>
        <dbReference type="Proteomes" id="UP000186002"/>
    </source>
</evidence>
<accession>A0A1M7MRR8</accession>
<keyword evidence="4" id="KW-1185">Reference proteome</keyword>
<keyword evidence="2" id="KW-0732">Signal</keyword>
<dbReference type="STRING" id="735517.SAMN05444272_3507"/>
<proteinExistence type="predicted"/>
<dbReference type="InterPro" id="IPR012902">
    <property type="entry name" value="N_methyl_site"/>
</dbReference>
<evidence type="ECO:0000313" key="3">
    <source>
        <dbReference type="EMBL" id="SHM93241.1"/>
    </source>
</evidence>
<keyword evidence="1" id="KW-0472">Membrane</keyword>
<dbReference type="Proteomes" id="UP000186002">
    <property type="component" value="Unassembled WGS sequence"/>
</dbReference>
<dbReference type="PROSITE" id="PS00409">
    <property type="entry name" value="PROKAR_NTER_METHYL"/>
    <property type="match status" value="1"/>
</dbReference>